<dbReference type="RefSeq" id="WP_140455624.1">
    <property type="nucleotide sequence ID" value="NZ_VFRP01000024.1"/>
</dbReference>
<evidence type="ECO:0000313" key="4">
    <source>
        <dbReference type="EMBL" id="TPE48200.1"/>
    </source>
</evidence>
<dbReference type="InterPro" id="IPR053156">
    <property type="entry name" value="T6SS_TssM-like"/>
</dbReference>
<evidence type="ECO:0000259" key="3">
    <source>
        <dbReference type="Pfam" id="PF06761"/>
    </source>
</evidence>
<dbReference type="AlphaFoldDB" id="A0A501WIK9"/>
<dbReference type="Pfam" id="PF06744">
    <property type="entry name" value="IcmF_C"/>
    <property type="match status" value="1"/>
</dbReference>
<dbReference type="Proteomes" id="UP000319255">
    <property type="component" value="Unassembled WGS sequence"/>
</dbReference>
<dbReference type="InterPro" id="IPR010623">
    <property type="entry name" value="IcmF_C"/>
</dbReference>
<dbReference type="EMBL" id="VFRP01000024">
    <property type="protein sequence ID" value="TPE48200.1"/>
    <property type="molecule type" value="Genomic_DNA"/>
</dbReference>
<dbReference type="OrthoDB" id="8283359at2"/>
<protein>
    <recommendedName>
        <fullName evidence="6">IcmF-related protein</fullName>
    </recommendedName>
</protein>
<feature type="compositionally biased region" description="Pro residues" evidence="1">
    <location>
        <begin position="12"/>
        <end position="22"/>
    </location>
</feature>
<keyword evidence="5" id="KW-1185">Reference proteome</keyword>
<feature type="domain" description="IcmF-related" evidence="3">
    <location>
        <begin position="218"/>
        <end position="502"/>
    </location>
</feature>
<gene>
    <name evidence="4" type="ORF">FJM51_18555</name>
</gene>
<dbReference type="PANTHER" id="PTHR36153:SF1">
    <property type="entry name" value="TYPE VI SECRETION SYSTEM COMPONENT TSSM1"/>
    <property type="match status" value="1"/>
</dbReference>
<feature type="region of interest" description="Disordered" evidence="1">
    <location>
        <begin position="1"/>
        <end position="28"/>
    </location>
</feature>
<comment type="caution">
    <text evidence="4">The sequence shown here is derived from an EMBL/GenBank/DDBJ whole genome shotgun (WGS) entry which is preliminary data.</text>
</comment>
<evidence type="ECO:0000313" key="5">
    <source>
        <dbReference type="Proteomes" id="UP000319255"/>
    </source>
</evidence>
<dbReference type="PANTHER" id="PTHR36153">
    <property type="entry name" value="INNER MEMBRANE PROTEIN-RELATED"/>
    <property type="match status" value="1"/>
</dbReference>
<dbReference type="Pfam" id="PF06761">
    <property type="entry name" value="IcmF-related"/>
    <property type="match status" value="1"/>
</dbReference>
<reference evidence="4 5" key="1">
    <citation type="submission" date="2019-06" db="EMBL/GenBank/DDBJ databases">
        <title>A novel bacterium of genus Amaricoccus, isolated from marine sediment.</title>
        <authorList>
            <person name="Huang H."/>
            <person name="Mo K."/>
            <person name="Hu Y."/>
        </authorList>
    </citation>
    <scope>NUCLEOTIDE SEQUENCE [LARGE SCALE GENOMIC DNA]</scope>
    <source>
        <strain evidence="4 5">HB172011</strain>
    </source>
</reference>
<evidence type="ECO:0008006" key="6">
    <source>
        <dbReference type="Google" id="ProtNLM"/>
    </source>
</evidence>
<evidence type="ECO:0000259" key="2">
    <source>
        <dbReference type="Pfam" id="PF06744"/>
    </source>
</evidence>
<sequence length="828" mass="85495">MPERDAPRTVIRPPPGAAPPSTPEGRGDVFAGLAGPLLALAAEAARDPRPDARALALEARRRAEAFETAALGARLSPAAIGAARDGLIAVVDARARSNPAMSPSRWTRARRRALPGIADPGAEQVARRRAAAEARGPRDRDLARFLRHCEEAVRAAPPAREAEPPPWGLIVPLGVALVLAAWSGWAEWRYAAGLVAEIPRAETVIAAGSADPGAATRALDDLRRAMEEVEARAGEGPLGLAPFAGRYAPGAIARARYAAAADALVPPMLAAAFDAALASEGGSRESYDTIRGLAILGGADPWQPGFLAGWLESRAGADPILGDLAPHAGALTGPASGLPPPDPQLLEQAREIAGEGDITDFALLELTRDAAARALPGWSPAGIPGLADVLVRRSGRPLAEPVPGLFTAAGWAYARGGGARRAIDRASREWLRVTGVAPRAIATEAALLDRLQGATLDAWAEKLADLRVRPFTDRAGALLVSGVLGQPASPLAALFRATWREVGGEDRSRPVTDQQRIAAVFGPTIGFVNRGEMAGIGQLFAGLNIALRATDTDAEASRRRLMDVESRAASIATLNLAPRLVAQVIEDVLAQAAAARGGTRPRAALLWDGGLSAACRAALGGRYPFAAEGADADVAAVTGFLGPDGALPRFVAAEVAPLLDASASPWSWKPEARLSGFAPESAAFFEQAAQAGAALFPDPSGAGFTLAALARSGAGPATAELGGASAAIDPSGVPGTLAWPGPRPAEGLAIDFADGSGAGPARQAWPGPWGLLRFLDGSHPRARDDGRRFLLDVRIGSERLFLELTFPKAENPIAARALLAGLSCPPTL</sequence>
<organism evidence="4 5">
    <name type="scientific">Amaricoccus solimangrovi</name>
    <dbReference type="NCBI Taxonomy" id="2589815"/>
    <lineage>
        <taxon>Bacteria</taxon>
        <taxon>Pseudomonadati</taxon>
        <taxon>Pseudomonadota</taxon>
        <taxon>Alphaproteobacteria</taxon>
        <taxon>Rhodobacterales</taxon>
        <taxon>Paracoccaceae</taxon>
        <taxon>Amaricoccus</taxon>
    </lineage>
</organism>
<feature type="domain" description="Type VI secretion system IcmF C-terminal" evidence="2">
    <location>
        <begin position="734"/>
        <end position="806"/>
    </location>
</feature>
<dbReference type="InterPro" id="IPR009612">
    <property type="entry name" value="IcmF-rel"/>
</dbReference>
<evidence type="ECO:0000256" key="1">
    <source>
        <dbReference type="SAM" id="MobiDB-lite"/>
    </source>
</evidence>
<proteinExistence type="predicted"/>
<name>A0A501WIK9_9RHOB</name>
<accession>A0A501WIK9</accession>